<feature type="transmembrane region" description="Helical" evidence="1">
    <location>
        <begin position="51"/>
        <end position="75"/>
    </location>
</feature>
<organism evidence="2 3">
    <name type="scientific">Aeromicrobium camelliae</name>
    <dbReference type="NCBI Taxonomy" id="1538144"/>
    <lineage>
        <taxon>Bacteria</taxon>
        <taxon>Bacillati</taxon>
        <taxon>Actinomycetota</taxon>
        <taxon>Actinomycetes</taxon>
        <taxon>Propionibacteriales</taxon>
        <taxon>Nocardioidaceae</taxon>
        <taxon>Aeromicrobium</taxon>
    </lineage>
</organism>
<dbReference type="AlphaFoldDB" id="A0A3N6W6P3"/>
<sequence>MSVKSWLSAAVTAVLIMAVLGAAAGFLWLAVAQPAQWEYREQGLVLSEGAAAAQFGIVAWFAVIGFVLSVVFGWVLAVRRAADGWRLAPVVIVATVVAALICSRVGYSFGPPDPQTVTGLQPGDRVPMRFELGAVSPMLMWTLGGLLGIVAATFLRAPEPVQGDAVTARSEP</sequence>
<gene>
    <name evidence="2" type="ORF">EHW97_10970</name>
</gene>
<keyword evidence="1" id="KW-1133">Transmembrane helix</keyword>
<comment type="caution">
    <text evidence="2">The sequence shown here is derived from an EMBL/GenBank/DDBJ whole genome shotgun (WGS) entry which is preliminary data.</text>
</comment>
<feature type="transmembrane region" description="Helical" evidence="1">
    <location>
        <begin position="138"/>
        <end position="155"/>
    </location>
</feature>
<evidence type="ECO:0000256" key="1">
    <source>
        <dbReference type="SAM" id="Phobius"/>
    </source>
</evidence>
<keyword evidence="1" id="KW-0812">Transmembrane</keyword>
<evidence type="ECO:0000313" key="2">
    <source>
        <dbReference type="EMBL" id="RQN03189.1"/>
    </source>
</evidence>
<keyword evidence="1" id="KW-0472">Membrane</keyword>
<feature type="transmembrane region" description="Helical" evidence="1">
    <location>
        <begin position="7"/>
        <end position="31"/>
    </location>
</feature>
<dbReference type="RefSeq" id="WP_124237207.1">
    <property type="nucleotide sequence ID" value="NZ_JBHUFI010000008.1"/>
</dbReference>
<accession>A0A3N6W6P3</accession>
<reference evidence="2 3" key="1">
    <citation type="submission" date="2018-11" db="EMBL/GenBank/DDBJ databases">
        <authorList>
            <person name="Li F."/>
        </authorList>
    </citation>
    <scope>NUCLEOTIDE SEQUENCE [LARGE SCALE GENOMIC DNA]</scope>
    <source>
        <strain evidence="2 3">YS17T</strain>
    </source>
</reference>
<feature type="transmembrane region" description="Helical" evidence="1">
    <location>
        <begin position="87"/>
        <end position="107"/>
    </location>
</feature>
<name>A0A3N6W6P3_9ACTN</name>
<dbReference type="EMBL" id="RQJX01000014">
    <property type="protein sequence ID" value="RQN03189.1"/>
    <property type="molecule type" value="Genomic_DNA"/>
</dbReference>
<keyword evidence="3" id="KW-1185">Reference proteome</keyword>
<protein>
    <recommendedName>
        <fullName evidence="4">DUF2567 domain-containing protein</fullName>
    </recommendedName>
</protein>
<evidence type="ECO:0008006" key="4">
    <source>
        <dbReference type="Google" id="ProtNLM"/>
    </source>
</evidence>
<evidence type="ECO:0000313" key="3">
    <source>
        <dbReference type="Proteomes" id="UP000275225"/>
    </source>
</evidence>
<dbReference type="Proteomes" id="UP000275225">
    <property type="component" value="Unassembled WGS sequence"/>
</dbReference>
<proteinExistence type="predicted"/>
<dbReference type="OrthoDB" id="3748802at2"/>